<reference evidence="3" key="1">
    <citation type="submission" date="2021-06" db="EMBL/GenBank/DDBJ databases">
        <authorList>
            <person name="Kallberg Y."/>
            <person name="Tangrot J."/>
            <person name="Rosling A."/>
        </authorList>
    </citation>
    <scope>NUCLEOTIDE SEQUENCE</scope>
    <source>
        <strain evidence="3">MT106</strain>
    </source>
</reference>
<dbReference type="EMBL" id="CAJVPL010002481">
    <property type="protein sequence ID" value="CAG8611512.1"/>
    <property type="molecule type" value="Genomic_DNA"/>
</dbReference>
<keyword evidence="4" id="KW-1185">Reference proteome</keyword>
<name>A0A9N9CSS0_9GLOM</name>
<dbReference type="Gene3D" id="3.40.220.10">
    <property type="entry name" value="Leucine Aminopeptidase, subunit E, domain 1"/>
    <property type="match status" value="1"/>
</dbReference>
<dbReference type="InterPro" id="IPR043472">
    <property type="entry name" value="Macro_dom-like"/>
</dbReference>
<protein>
    <submittedName>
        <fullName evidence="3">10708_t:CDS:1</fullName>
    </submittedName>
</protein>
<feature type="coiled-coil region" evidence="1">
    <location>
        <begin position="103"/>
        <end position="161"/>
    </location>
</feature>
<evidence type="ECO:0000313" key="4">
    <source>
        <dbReference type="Proteomes" id="UP000789831"/>
    </source>
</evidence>
<feature type="region of interest" description="Disordered" evidence="2">
    <location>
        <begin position="355"/>
        <end position="374"/>
    </location>
</feature>
<gene>
    <name evidence="3" type="ORF">AGERDE_LOCUS9615</name>
</gene>
<dbReference type="SUPFAM" id="SSF52949">
    <property type="entry name" value="Macro domain-like"/>
    <property type="match status" value="1"/>
</dbReference>
<dbReference type="AlphaFoldDB" id="A0A9N9CSS0"/>
<evidence type="ECO:0000313" key="3">
    <source>
        <dbReference type="EMBL" id="CAG8611512.1"/>
    </source>
</evidence>
<organism evidence="3 4">
    <name type="scientific">Ambispora gerdemannii</name>
    <dbReference type="NCBI Taxonomy" id="144530"/>
    <lineage>
        <taxon>Eukaryota</taxon>
        <taxon>Fungi</taxon>
        <taxon>Fungi incertae sedis</taxon>
        <taxon>Mucoromycota</taxon>
        <taxon>Glomeromycotina</taxon>
        <taxon>Glomeromycetes</taxon>
        <taxon>Archaeosporales</taxon>
        <taxon>Ambisporaceae</taxon>
        <taxon>Ambispora</taxon>
    </lineage>
</organism>
<feature type="compositionally biased region" description="Basic and acidic residues" evidence="2">
    <location>
        <begin position="305"/>
        <end position="333"/>
    </location>
</feature>
<comment type="caution">
    <text evidence="3">The sequence shown here is derived from an EMBL/GenBank/DDBJ whole genome shotgun (WGS) entry which is preliminary data.</text>
</comment>
<dbReference type="Proteomes" id="UP000789831">
    <property type="component" value="Unassembled WGS sequence"/>
</dbReference>
<proteinExistence type="predicted"/>
<accession>A0A9N9CSS0</accession>
<evidence type="ECO:0000256" key="2">
    <source>
        <dbReference type="SAM" id="MobiDB-lite"/>
    </source>
</evidence>
<feature type="region of interest" description="Disordered" evidence="2">
    <location>
        <begin position="305"/>
        <end position="342"/>
    </location>
</feature>
<sequence>MIIVCHPTVPLSEHLFQAIKFVGGGVKSARTDLSEIIREEKYAGGVFKLANGRTGNNNPPPNTPPKTTNNPKPQSNSSNLPALHDQAITAIAAALNQEPKISKTTNEKEINNLQEEMLEEIKQKRIAKTNNDKLENLIQQAQTKNGNYEELEATLKQIRELSYLTLYQEKRDIIRNLENKLGELSPEKHQTTTKKEIMEKMSQTKLRPEDLGEETRKKWEKINNGETADPTKINADKEEIMEKIGEKGAENELKKLLAIAWQAKTAKEKEGAKQQIIRFIKEQNRFNQQAYQNNIKEVENSLTRLRSEENETQEKKPSDNISKTEKENLKKEINNSQPEQLDNILERAKKLIKNKQGNPELPNPIPPQQPPANATYSALIPTKQEREYKHNPHLPISSAGTDYSKLDETNKNSLLPGSALLTDTLDGSDGADREKFEKLAIPLVGGGIYLGSCDPEKLAEGIMCGTVNQLAECQNLQQIVFLDWHDNKTPRKNRQVFLNALGKLEDERDIRDKRIHGASVIVNAANTQVQFGGGISGAIAEQVGDKDKINQKAKELIAKFNV</sequence>
<feature type="compositionally biased region" description="Pro residues" evidence="2">
    <location>
        <begin position="361"/>
        <end position="370"/>
    </location>
</feature>
<feature type="region of interest" description="Disordered" evidence="2">
    <location>
        <begin position="47"/>
        <end position="80"/>
    </location>
</feature>
<evidence type="ECO:0000256" key="1">
    <source>
        <dbReference type="SAM" id="Coils"/>
    </source>
</evidence>
<dbReference type="OrthoDB" id="10629732at2759"/>
<keyword evidence="1" id="KW-0175">Coiled coil</keyword>